<keyword evidence="2" id="KW-0479">Metal-binding</keyword>
<dbReference type="PANTHER" id="PTHR30502:SF0">
    <property type="entry name" value="PHOSPHOENOLPYRUVATE CARBOXYLASE FAMILY PROTEIN"/>
    <property type="match status" value="1"/>
</dbReference>
<sequence length="267" mass="27321">MTGLPGQSSRFRESLADVHAPALGTWVKIPAMEIMELVALAGFDFAVIDLEHSPITLESAYQLIGTALYLGVAPLVRVPGTDAGVVQRMLDAGAEGIMMPHVDTVEQARAAVSLVRFPPLGSRGVGATSRAGAWGALPRADYLRYGQQEVVLIAQIESAVAVRNAGAIAAVDGVDALLVGAADLSVSEGRTESDPAIAALIAVTIEQARAAGVPVGNAGGSTVEAVRAAVDAGFRFTTMSNDASLFGAAAKAAVDAARTVTYELEGP</sequence>
<dbReference type="Gene3D" id="3.20.20.60">
    <property type="entry name" value="Phosphoenolpyruvate-binding domains"/>
    <property type="match status" value="1"/>
</dbReference>
<organism evidence="5 6">
    <name type="scientific">Micromonospora profundi</name>
    <dbReference type="NCBI Taxonomy" id="1420889"/>
    <lineage>
        <taxon>Bacteria</taxon>
        <taxon>Bacillati</taxon>
        <taxon>Actinomycetota</taxon>
        <taxon>Actinomycetes</taxon>
        <taxon>Micromonosporales</taxon>
        <taxon>Micromonosporaceae</taxon>
        <taxon>Micromonospora</taxon>
    </lineage>
</organism>
<dbReference type="GO" id="GO:0016832">
    <property type="term" value="F:aldehyde-lyase activity"/>
    <property type="evidence" value="ECO:0007669"/>
    <property type="project" value="TreeGrafter"/>
</dbReference>
<dbReference type="PANTHER" id="PTHR30502">
    <property type="entry name" value="2-KETO-3-DEOXY-L-RHAMNONATE ALDOLASE"/>
    <property type="match status" value="1"/>
</dbReference>
<dbReference type="SUPFAM" id="SSF51621">
    <property type="entry name" value="Phosphoenolpyruvate/pyruvate domain"/>
    <property type="match status" value="1"/>
</dbReference>
<dbReference type="InterPro" id="IPR050251">
    <property type="entry name" value="HpcH-HpaI_aldolase"/>
</dbReference>
<evidence type="ECO:0000259" key="4">
    <source>
        <dbReference type="Pfam" id="PF03328"/>
    </source>
</evidence>
<dbReference type="Pfam" id="PF03328">
    <property type="entry name" value="HpcH_HpaI"/>
    <property type="match status" value="1"/>
</dbReference>
<dbReference type="InterPro" id="IPR005000">
    <property type="entry name" value="Aldolase/citrate-lyase_domain"/>
</dbReference>
<dbReference type="InterPro" id="IPR015813">
    <property type="entry name" value="Pyrv/PenolPyrv_kinase-like_dom"/>
</dbReference>
<evidence type="ECO:0000256" key="2">
    <source>
        <dbReference type="ARBA" id="ARBA00022723"/>
    </source>
</evidence>
<dbReference type="GO" id="GO:0005737">
    <property type="term" value="C:cytoplasm"/>
    <property type="evidence" value="ECO:0007669"/>
    <property type="project" value="TreeGrafter"/>
</dbReference>
<dbReference type="KEGG" id="mprn:Q3V37_19405"/>
<reference evidence="5 6" key="1">
    <citation type="submission" date="2023-07" db="EMBL/GenBank/DDBJ databases">
        <title>Micromonospora profundi TRM 95458 converts glycerol to a new osmotic compound.</title>
        <authorList>
            <person name="Lu D."/>
        </authorList>
    </citation>
    <scope>NUCLEOTIDE SEQUENCE [LARGE SCALE GENOMIC DNA]</scope>
    <source>
        <strain evidence="5 6">TRM95458</strain>
    </source>
</reference>
<evidence type="ECO:0000313" key="6">
    <source>
        <dbReference type="Proteomes" id="UP001235874"/>
    </source>
</evidence>
<dbReference type="EMBL" id="CP130472">
    <property type="protein sequence ID" value="WLS43569.1"/>
    <property type="molecule type" value="Genomic_DNA"/>
</dbReference>
<gene>
    <name evidence="5" type="ORF">Q3V37_19405</name>
</gene>
<accession>A0AAJ6HTB9</accession>
<keyword evidence="3 5" id="KW-0456">Lyase</keyword>
<proteinExistence type="inferred from homology"/>
<dbReference type="Proteomes" id="UP001235874">
    <property type="component" value="Chromosome"/>
</dbReference>
<dbReference type="GO" id="GO:0046872">
    <property type="term" value="F:metal ion binding"/>
    <property type="evidence" value="ECO:0007669"/>
    <property type="project" value="UniProtKB-KW"/>
</dbReference>
<feature type="domain" description="HpcH/HpaI aldolase/citrate lyase" evidence="4">
    <location>
        <begin position="24"/>
        <end position="238"/>
    </location>
</feature>
<name>A0AAJ6HTB9_9ACTN</name>
<evidence type="ECO:0000256" key="3">
    <source>
        <dbReference type="ARBA" id="ARBA00023239"/>
    </source>
</evidence>
<dbReference type="InterPro" id="IPR040442">
    <property type="entry name" value="Pyrv_kinase-like_dom_sf"/>
</dbReference>
<dbReference type="RefSeq" id="WP_209273215.1">
    <property type="nucleotide sequence ID" value="NZ_CP130472.1"/>
</dbReference>
<evidence type="ECO:0000313" key="5">
    <source>
        <dbReference type="EMBL" id="WLS43569.1"/>
    </source>
</evidence>
<protein>
    <submittedName>
        <fullName evidence="5">Aldolase/citrate lyase family protein</fullName>
    </submittedName>
</protein>
<keyword evidence="6" id="KW-1185">Reference proteome</keyword>
<dbReference type="AlphaFoldDB" id="A0AAJ6HTB9"/>
<comment type="similarity">
    <text evidence="1">Belongs to the HpcH/HpaI aldolase family.</text>
</comment>
<evidence type="ECO:0000256" key="1">
    <source>
        <dbReference type="ARBA" id="ARBA00005568"/>
    </source>
</evidence>